<feature type="transmembrane region" description="Helical" evidence="1">
    <location>
        <begin position="43"/>
        <end position="62"/>
    </location>
</feature>
<feature type="transmembrane region" description="Helical" evidence="1">
    <location>
        <begin position="15"/>
        <end position="37"/>
    </location>
</feature>
<comment type="caution">
    <text evidence="2">The sequence shown here is derived from an EMBL/GenBank/DDBJ whole genome shotgun (WGS) entry which is preliminary data.</text>
</comment>
<dbReference type="EMBL" id="CAXDID020000067">
    <property type="protein sequence ID" value="CAL6012681.1"/>
    <property type="molecule type" value="Genomic_DNA"/>
</dbReference>
<dbReference type="AlphaFoldDB" id="A0AA86QND2"/>
<accession>A0AA86QND2</accession>
<proteinExistence type="predicted"/>
<protein>
    <submittedName>
        <fullName evidence="2">Coronavirus</fullName>
    </submittedName>
</protein>
<feature type="transmembrane region" description="Helical" evidence="1">
    <location>
        <begin position="172"/>
        <end position="193"/>
    </location>
</feature>
<dbReference type="InterPro" id="IPR036326">
    <property type="entry name" value="Spike_S1_RBD_sf_bCoV"/>
</dbReference>
<keyword evidence="4" id="KW-1185">Reference proteome</keyword>
<reference evidence="3 4" key="2">
    <citation type="submission" date="2024-07" db="EMBL/GenBank/DDBJ databases">
        <authorList>
            <person name="Akdeniz Z."/>
        </authorList>
    </citation>
    <scope>NUCLEOTIDE SEQUENCE [LARGE SCALE GENOMIC DNA]</scope>
</reference>
<evidence type="ECO:0000256" key="1">
    <source>
        <dbReference type="SAM" id="Phobius"/>
    </source>
</evidence>
<keyword evidence="1" id="KW-0812">Transmembrane</keyword>
<reference evidence="2" key="1">
    <citation type="submission" date="2023-06" db="EMBL/GenBank/DDBJ databases">
        <authorList>
            <person name="Kurt Z."/>
        </authorList>
    </citation>
    <scope>NUCLEOTIDE SEQUENCE</scope>
</reference>
<keyword evidence="1" id="KW-0472">Membrane</keyword>
<dbReference type="EMBL" id="CATOUU010000884">
    <property type="protein sequence ID" value="CAI9957152.1"/>
    <property type="molecule type" value="Genomic_DNA"/>
</dbReference>
<gene>
    <name evidence="3" type="ORF">HINF_LOCUS23418</name>
    <name evidence="2" type="ORF">HINF_LOCUS44797</name>
</gene>
<dbReference type="SUPFAM" id="SSF143587">
    <property type="entry name" value="SARS receptor-binding domain-like"/>
    <property type="match status" value="1"/>
</dbReference>
<evidence type="ECO:0000313" key="3">
    <source>
        <dbReference type="EMBL" id="CAL6012681.1"/>
    </source>
</evidence>
<keyword evidence="1" id="KW-1133">Transmembrane helix</keyword>
<name>A0AA86QND2_9EUKA</name>
<evidence type="ECO:0000313" key="2">
    <source>
        <dbReference type="EMBL" id="CAI9957152.1"/>
    </source>
</evidence>
<sequence>MSVLTENRWLLKFRLAIIVEFSMWNILFSKLFVLSVFDPCIKLWQQLIGICLNIALVLKKILIDLILWSIKKTQNVFLRLNQEYFQQYNYKWYQNQHKCSYTYNNQYLHICKIQQRQSISKRYTTWKFNQFNIYKLKAFYSKAKSIFLVRHSSTFGVKRHGSMSVWEAIQELLYYSYITLIVINVLPTININLNHITKVTFPEILKIKQ</sequence>
<organism evidence="2">
    <name type="scientific">Hexamita inflata</name>
    <dbReference type="NCBI Taxonomy" id="28002"/>
    <lineage>
        <taxon>Eukaryota</taxon>
        <taxon>Metamonada</taxon>
        <taxon>Diplomonadida</taxon>
        <taxon>Hexamitidae</taxon>
        <taxon>Hexamitinae</taxon>
        <taxon>Hexamita</taxon>
    </lineage>
</organism>
<evidence type="ECO:0000313" key="4">
    <source>
        <dbReference type="Proteomes" id="UP001642409"/>
    </source>
</evidence>
<dbReference type="Proteomes" id="UP001642409">
    <property type="component" value="Unassembled WGS sequence"/>
</dbReference>